<keyword evidence="13" id="KW-1185">Reference proteome</keyword>
<dbReference type="STRING" id="307507.A0A2V0NWX7"/>
<evidence type="ECO:0000313" key="12">
    <source>
        <dbReference type="EMBL" id="GBF89315.1"/>
    </source>
</evidence>
<evidence type="ECO:0000256" key="1">
    <source>
        <dbReference type="ARBA" id="ARBA00000439"/>
    </source>
</evidence>
<comment type="similarity">
    <text evidence="3">Belongs to the disproportionating enzyme family.</text>
</comment>
<dbReference type="GO" id="GO:0005975">
    <property type="term" value="P:carbohydrate metabolic process"/>
    <property type="evidence" value="ECO:0007669"/>
    <property type="project" value="InterPro"/>
</dbReference>
<dbReference type="GO" id="GO:0005737">
    <property type="term" value="C:cytoplasm"/>
    <property type="evidence" value="ECO:0007669"/>
    <property type="project" value="UniProtKB-SubCell"/>
</dbReference>
<keyword evidence="7 12" id="KW-0808">Transferase</keyword>
<evidence type="ECO:0000256" key="3">
    <source>
        <dbReference type="ARBA" id="ARBA00005684"/>
    </source>
</evidence>
<dbReference type="InParanoid" id="A0A2V0NWX7"/>
<dbReference type="InterPro" id="IPR013784">
    <property type="entry name" value="Carb-bd-like_fold"/>
</dbReference>
<sequence>MDQSRGGGGAPQPADAALAAALASARLGGSPLPAGLMDLMAGAMAAGGALAGAGPGPAQGAVPGAAAGGALPLAAPAPSAGGRGGMMLGPSVPQYRAPPSSLDKERRIHLHFRVSFLTKWGQSVSLSGSGALLGNFDFSRGVEMSCRHDREDLVWEALVSLPWQPEYKYRYAVVHRDEDGNVVTEKEETITRRVVLPEQLENGDVVDLSDSWVDRSYPGSILATAAFTKVIRRRSGDGAPAPCPAVPRLAPAIAEAIVRFKVNDLMLEDGEIICVTGAVPQLGTWQTDHMLQLTPTDEGWEGEIRVPYANFAFTYKYAVVTRGHGPTPVGGGAGAGAGAAGRGAGAAAANGPTSSAAAPPTAILHEVGEPRVAALPLAGSASAGAPSLIARHDGFFRRDKLWRGAGVALPVFSLRTRDSVGVGEFLDIKRLVDFAGAAGLRLIQILPVNDTCVYGSWWDSYPYSTLSVHALHPQYLALGACAEEGGALPAGVAAQIDEARQRLDLPDVDYEAVMETKTRLARAIFDAAGHKALDTPAFKEWFEASRSWLVPYAAFCFLRDLFGTAEHWRWGAMAAPTEELLQRITGPGQEWHPRIRCCYWVQWHLHRQLKEVSEYAASRRVALKGDLPIGVDKRSVDTWMQPRLFRMSKSTGAPPDVFDPNGQNWGFPTYDWEAMAEDGYAWWRSRLTHMAQYFHAYRIDHILGFCRIWEVPGDCATGLLGHFRPSNPITRRELESRGVRSFERLTQPYIRQPHLSKLFGPELAAEVAARYMVEDPAAPGSFHFRPQYESERAISEIAAREGSPDWLVAEVEATRRGLLALRQNVCLLRDEEDADAFYPRFNLMGSTSYRDLDPSQRAVLAQLHEEYFFRRQDDLWRAHALRTLPVLLGATNMLVCGEDLGFVPACLPPVMQELGLIGLRIQRMATQPGTEFNNPAGYPYLAVASPSCHDVAPLRAWYEEDADRRERFYYSMLGGAGPPPAECDPDIAKLVVSQHCNSPSALCILPVQDVLALSKRYCGRPAREEVINDPTKSKHYWRYRMQVSVEELLADRQLLELLQDTLLLSGRARISDLPELLAGI</sequence>
<evidence type="ECO:0000259" key="11">
    <source>
        <dbReference type="PROSITE" id="PS51166"/>
    </source>
</evidence>
<reference evidence="12 13" key="1">
    <citation type="journal article" date="2018" name="Sci. Rep.">
        <title>Raphidocelis subcapitata (=Pseudokirchneriella subcapitata) provides an insight into genome evolution and environmental adaptations in the Sphaeropleales.</title>
        <authorList>
            <person name="Suzuki S."/>
            <person name="Yamaguchi H."/>
            <person name="Nakajima N."/>
            <person name="Kawachi M."/>
        </authorList>
    </citation>
    <scope>NUCLEOTIDE SEQUENCE [LARGE SCALE GENOMIC DNA]</scope>
    <source>
        <strain evidence="12 13">NIES-35</strain>
    </source>
</reference>
<organism evidence="12 13">
    <name type="scientific">Raphidocelis subcapitata</name>
    <dbReference type="NCBI Taxonomy" id="307507"/>
    <lineage>
        <taxon>Eukaryota</taxon>
        <taxon>Viridiplantae</taxon>
        <taxon>Chlorophyta</taxon>
        <taxon>core chlorophytes</taxon>
        <taxon>Chlorophyceae</taxon>
        <taxon>CS clade</taxon>
        <taxon>Sphaeropleales</taxon>
        <taxon>Selenastraceae</taxon>
        <taxon>Raphidocelis</taxon>
    </lineage>
</organism>
<dbReference type="EC" id="2.4.1.25" evidence="4"/>
<dbReference type="Pfam" id="PF02446">
    <property type="entry name" value="Glyco_hydro_77"/>
    <property type="match status" value="1"/>
</dbReference>
<dbReference type="InterPro" id="IPR013783">
    <property type="entry name" value="Ig-like_fold"/>
</dbReference>
<dbReference type="PANTHER" id="PTHR32518">
    <property type="match status" value="1"/>
</dbReference>
<dbReference type="InterPro" id="IPR003385">
    <property type="entry name" value="Glyco_hydro_77"/>
</dbReference>
<dbReference type="EMBL" id="BDRX01000009">
    <property type="protein sequence ID" value="GBF89315.1"/>
    <property type="molecule type" value="Genomic_DNA"/>
</dbReference>
<evidence type="ECO:0000256" key="9">
    <source>
        <dbReference type="ARBA" id="ARBA00031423"/>
    </source>
</evidence>
<evidence type="ECO:0000256" key="8">
    <source>
        <dbReference type="ARBA" id="ARBA00023277"/>
    </source>
</evidence>
<evidence type="ECO:0000256" key="7">
    <source>
        <dbReference type="ARBA" id="ARBA00022679"/>
    </source>
</evidence>
<dbReference type="Pfam" id="PF00686">
    <property type="entry name" value="CBM_20"/>
    <property type="match status" value="2"/>
</dbReference>
<comment type="subcellular location">
    <subcellularLocation>
        <location evidence="2">Cytoplasm</location>
    </subcellularLocation>
</comment>
<accession>A0A2V0NWX7</accession>
<dbReference type="GO" id="GO:2001070">
    <property type="term" value="F:starch binding"/>
    <property type="evidence" value="ECO:0007669"/>
    <property type="project" value="InterPro"/>
</dbReference>
<dbReference type="InterPro" id="IPR002044">
    <property type="entry name" value="CBM20"/>
</dbReference>
<evidence type="ECO:0000256" key="4">
    <source>
        <dbReference type="ARBA" id="ARBA00012560"/>
    </source>
</evidence>
<evidence type="ECO:0000313" key="13">
    <source>
        <dbReference type="Proteomes" id="UP000247498"/>
    </source>
</evidence>
<dbReference type="PROSITE" id="PS51166">
    <property type="entry name" value="CBM20"/>
    <property type="match status" value="2"/>
</dbReference>
<dbReference type="OrthoDB" id="6123450at2759"/>
<dbReference type="FunCoup" id="A0A2V0NWX7">
    <property type="interactions" value="210"/>
</dbReference>
<keyword evidence="6" id="KW-0328">Glycosyltransferase</keyword>
<keyword evidence="5" id="KW-0963">Cytoplasm</keyword>
<name>A0A2V0NWX7_9CHLO</name>
<evidence type="ECO:0000256" key="6">
    <source>
        <dbReference type="ARBA" id="ARBA00022676"/>
    </source>
</evidence>
<protein>
    <recommendedName>
        <fullName evidence="4">4-alpha-glucanotransferase</fullName>
        <ecNumber evidence="4">2.4.1.25</ecNumber>
    </recommendedName>
    <alternativeName>
        <fullName evidence="9">Amylomaltase</fullName>
    </alternativeName>
    <alternativeName>
        <fullName evidence="10">Disproportionating enzyme</fullName>
    </alternativeName>
</protein>
<dbReference type="SMART" id="SM01065">
    <property type="entry name" value="CBM_2"/>
    <property type="match status" value="2"/>
</dbReference>
<dbReference type="SUPFAM" id="SSF49452">
    <property type="entry name" value="Starch-binding domain-like"/>
    <property type="match status" value="2"/>
</dbReference>
<evidence type="ECO:0000256" key="2">
    <source>
        <dbReference type="ARBA" id="ARBA00004496"/>
    </source>
</evidence>
<comment type="catalytic activity">
    <reaction evidence="1">
        <text>Transfers a segment of a (1-&gt;4)-alpha-D-glucan to a new position in an acceptor, which may be glucose or a (1-&gt;4)-alpha-D-glucan.</text>
        <dbReference type="EC" id="2.4.1.25"/>
    </reaction>
</comment>
<dbReference type="Gene3D" id="2.60.40.10">
    <property type="entry name" value="Immunoglobulins"/>
    <property type="match status" value="2"/>
</dbReference>
<dbReference type="AlphaFoldDB" id="A0A2V0NWX7"/>
<dbReference type="GO" id="GO:0004134">
    <property type="term" value="F:4-alpha-glucanotransferase activity"/>
    <property type="evidence" value="ECO:0007669"/>
    <property type="project" value="UniProtKB-EC"/>
</dbReference>
<keyword evidence="8" id="KW-0119">Carbohydrate metabolism</keyword>
<feature type="domain" description="CBM20" evidence="11">
    <location>
        <begin position="102"/>
        <end position="214"/>
    </location>
</feature>
<comment type="caution">
    <text evidence="12">The sequence shown here is derived from an EMBL/GenBank/DDBJ whole genome shotgun (WGS) entry which is preliminary data.</text>
</comment>
<evidence type="ECO:0000256" key="5">
    <source>
        <dbReference type="ARBA" id="ARBA00022490"/>
    </source>
</evidence>
<dbReference type="SUPFAM" id="SSF51445">
    <property type="entry name" value="(Trans)glycosidases"/>
    <property type="match status" value="1"/>
</dbReference>
<dbReference type="Gene3D" id="3.20.20.80">
    <property type="entry name" value="Glycosidases"/>
    <property type="match status" value="2"/>
</dbReference>
<dbReference type="InterPro" id="IPR017853">
    <property type="entry name" value="GH"/>
</dbReference>
<dbReference type="PANTHER" id="PTHR32518:SF3">
    <property type="entry name" value="4-ALPHA-GLUCANOTRANSFERASE"/>
    <property type="match status" value="1"/>
</dbReference>
<proteinExistence type="inferred from homology"/>
<dbReference type="Proteomes" id="UP000247498">
    <property type="component" value="Unassembled WGS sequence"/>
</dbReference>
<evidence type="ECO:0000256" key="10">
    <source>
        <dbReference type="ARBA" id="ARBA00031501"/>
    </source>
</evidence>
<gene>
    <name evidence="12" type="ORF">Rsub_02192</name>
</gene>
<feature type="domain" description="CBM20" evidence="11">
    <location>
        <begin position="250"/>
        <end position="404"/>
    </location>
</feature>